<protein>
    <submittedName>
        <fullName evidence="19">Vitamin B12 transporter BtuB</fullName>
    </submittedName>
</protein>
<evidence type="ECO:0000259" key="17">
    <source>
        <dbReference type="Pfam" id="PF00593"/>
    </source>
</evidence>
<dbReference type="GO" id="GO:0038023">
    <property type="term" value="F:signaling receptor activity"/>
    <property type="evidence" value="ECO:0007669"/>
    <property type="project" value="InterPro"/>
</dbReference>
<dbReference type="EMBL" id="CADCSU010000068">
    <property type="protein sequence ID" value="CAA9197220.1"/>
    <property type="molecule type" value="Genomic_DNA"/>
</dbReference>
<dbReference type="InterPro" id="IPR039426">
    <property type="entry name" value="TonB-dep_rcpt-like"/>
</dbReference>
<dbReference type="GO" id="GO:0009279">
    <property type="term" value="C:cell outer membrane"/>
    <property type="evidence" value="ECO:0007669"/>
    <property type="project" value="UniProtKB-SubCell"/>
</dbReference>
<keyword evidence="11 14" id="KW-0472">Membrane</keyword>
<evidence type="ECO:0000256" key="12">
    <source>
        <dbReference type="ARBA" id="ARBA00023170"/>
    </source>
</evidence>
<keyword evidence="7 16" id="KW-0732">Signal</keyword>
<dbReference type="Gene3D" id="2.170.130.10">
    <property type="entry name" value="TonB-dependent receptor, plug domain"/>
    <property type="match status" value="1"/>
</dbReference>
<sequence length="860" mass="96484">MKYNVINTCYTRVLKITLFLILCFNAQNITAQNAILDKEVTLSFKNETIANALTKIEEQTGCIFSYTPTVFKTDRIINKSFNKKPLSEVINEIFSENKVYYRVRNNTINLQSQAEKGKVSGKLTTSEGNAAPFVSVILQGTNYGATSDENGFFSFAAPEGDYIILTNSFGLEKQKKTITILANNTTKINFTLSETSESLKEVVVNGNKINRFAERKSDYVSKLPLKNLENPQVYNVVNSSLMKEQLNVDITRALVNIPGAVSSITPAGGTSITIRGFSADVGARNGLQYYAGGRSSVDPVNVERIEVLKGPSATLFGNTVSSYGGAVNLVTKKPFETSSSEISYSVGSWSLNRITADINTPLNSEKTVLFRINAALNKEESFLNTGHKNTFAIAPSITYQASDKLFLSLDMEVTREDLIRPTSLDFDVLNLKNVNQIPLNYKQTLFADDFNAVTNTFRTYFEAKYQISKEWSSYTNVSVNNENVEKSYQAESVFISADSIKRGMRVFGPFKTINTNIKHNLKGDFKIGSIRNRFIWGLDYTEESQDRYTARGVGDTISIKEQILLYTRPQADKAIGTAYGYNYRINRYATYVSDLVNVTDRLMVLLSMRLDRYVRKTSEGGDDSYSQTAVTPKFGLIYQPIKDQVSLFANYMSGFTNLGPVTQPDGSTFVLKPEYGTQWETGIKINTLDNKYSATLSYYNIDIRDAVRMDGNQYTFQDGKQKSKGFDVSLVANPFTGFNLLAGYAFNQNKYKQSESGIESNVTSNPENVANFWLSYKFQPGKKIENFGVGFGGNFVDQSYFNIENTVIIPSYTLLNGTVFYDQNKWRFGIACNNMTNQKYWSVANPQALRQFILSTSFRF</sequence>
<feature type="domain" description="TonB-dependent receptor-like beta-barrel" evidence="17">
    <location>
        <begin position="437"/>
        <end position="834"/>
    </location>
</feature>
<proteinExistence type="inferred from homology"/>
<evidence type="ECO:0000256" key="2">
    <source>
        <dbReference type="ARBA" id="ARBA00009810"/>
    </source>
</evidence>
<evidence type="ECO:0000259" key="18">
    <source>
        <dbReference type="Pfam" id="PF07715"/>
    </source>
</evidence>
<keyword evidence="13 14" id="KW-0998">Cell outer membrane</keyword>
<dbReference type="PROSITE" id="PS52016">
    <property type="entry name" value="TONB_DEPENDENT_REC_3"/>
    <property type="match status" value="1"/>
</dbReference>
<name>A0A6J4GDA8_9FLAO</name>
<dbReference type="SUPFAM" id="SSF56935">
    <property type="entry name" value="Porins"/>
    <property type="match status" value="1"/>
</dbReference>
<evidence type="ECO:0000313" key="19">
    <source>
        <dbReference type="EMBL" id="CAA9197220.1"/>
    </source>
</evidence>
<evidence type="ECO:0000256" key="8">
    <source>
        <dbReference type="ARBA" id="ARBA00023004"/>
    </source>
</evidence>
<dbReference type="Gene3D" id="2.60.40.1120">
    <property type="entry name" value="Carboxypeptidase-like, regulatory domain"/>
    <property type="match status" value="1"/>
</dbReference>
<dbReference type="InterPro" id="IPR000531">
    <property type="entry name" value="Beta-barrel_TonB"/>
</dbReference>
<dbReference type="GO" id="GO:0015891">
    <property type="term" value="P:siderophore transport"/>
    <property type="evidence" value="ECO:0007669"/>
    <property type="project" value="InterPro"/>
</dbReference>
<comment type="similarity">
    <text evidence="2 14 15">Belongs to the TonB-dependent receptor family.</text>
</comment>
<dbReference type="InterPro" id="IPR036942">
    <property type="entry name" value="Beta-barrel_TonB_sf"/>
</dbReference>
<dbReference type="Gene3D" id="2.40.170.20">
    <property type="entry name" value="TonB-dependent receptor, beta-barrel domain"/>
    <property type="match status" value="1"/>
</dbReference>
<organism evidence="19 20">
    <name type="scientific">Flavobacterium bizetiae</name>
    <dbReference type="NCBI Taxonomy" id="2704140"/>
    <lineage>
        <taxon>Bacteria</taxon>
        <taxon>Pseudomonadati</taxon>
        <taxon>Bacteroidota</taxon>
        <taxon>Flavobacteriia</taxon>
        <taxon>Flavobacteriales</taxon>
        <taxon>Flavobacteriaceae</taxon>
        <taxon>Flavobacterium</taxon>
    </lineage>
</organism>
<dbReference type="InterPro" id="IPR008969">
    <property type="entry name" value="CarboxyPept-like_regulatory"/>
</dbReference>
<comment type="subcellular location">
    <subcellularLocation>
        <location evidence="1 14">Cell outer membrane</location>
        <topology evidence="1 14">Multi-pass membrane protein</topology>
    </subcellularLocation>
</comment>
<keyword evidence="20" id="KW-1185">Reference proteome</keyword>
<dbReference type="AlphaFoldDB" id="A0A6J4GDA8"/>
<dbReference type="RefSeq" id="WP_173970200.1">
    <property type="nucleotide sequence ID" value="NZ_CADCSU010000068.1"/>
</dbReference>
<dbReference type="SUPFAM" id="SSF49464">
    <property type="entry name" value="Carboxypeptidase regulatory domain-like"/>
    <property type="match status" value="1"/>
</dbReference>
<feature type="signal peptide" evidence="16">
    <location>
        <begin position="1"/>
        <end position="31"/>
    </location>
</feature>
<evidence type="ECO:0000256" key="5">
    <source>
        <dbReference type="ARBA" id="ARBA00022496"/>
    </source>
</evidence>
<dbReference type="InterPro" id="IPR010105">
    <property type="entry name" value="TonB_sidphr_rcpt"/>
</dbReference>
<gene>
    <name evidence="19" type="primary">btuB_12</name>
    <name evidence="19" type="ORF">FLA105534_01525</name>
</gene>
<evidence type="ECO:0000256" key="7">
    <source>
        <dbReference type="ARBA" id="ARBA00022729"/>
    </source>
</evidence>
<evidence type="ECO:0000256" key="15">
    <source>
        <dbReference type="RuleBase" id="RU003357"/>
    </source>
</evidence>
<keyword evidence="12" id="KW-0675">Receptor</keyword>
<evidence type="ECO:0000256" key="11">
    <source>
        <dbReference type="ARBA" id="ARBA00023136"/>
    </source>
</evidence>
<keyword evidence="5" id="KW-0410">Iron transport</keyword>
<feature type="chain" id="PRO_5026893634" evidence="16">
    <location>
        <begin position="32"/>
        <end position="860"/>
    </location>
</feature>
<evidence type="ECO:0000256" key="1">
    <source>
        <dbReference type="ARBA" id="ARBA00004571"/>
    </source>
</evidence>
<evidence type="ECO:0000313" key="20">
    <source>
        <dbReference type="Proteomes" id="UP000479938"/>
    </source>
</evidence>
<dbReference type="Pfam" id="PF00593">
    <property type="entry name" value="TonB_dep_Rec_b-barrel"/>
    <property type="match status" value="1"/>
</dbReference>
<evidence type="ECO:0000256" key="4">
    <source>
        <dbReference type="ARBA" id="ARBA00022452"/>
    </source>
</evidence>
<evidence type="ECO:0000256" key="6">
    <source>
        <dbReference type="ARBA" id="ARBA00022692"/>
    </source>
</evidence>
<evidence type="ECO:0000256" key="3">
    <source>
        <dbReference type="ARBA" id="ARBA00022448"/>
    </source>
</evidence>
<dbReference type="CDD" id="cd01347">
    <property type="entry name" value="ligand_gated_channel"/>
    <property type="match status" value="1"/>
</dbReference>
<dbReference type="Pfam" id="PF13715">
    <property type="entry name" value="CarbopepD_reg_2"/>
    <property type="match status" value="1"/>
</dbReference>
<evidence type="ECO:0000256" key="10">
    <source>
        <dbReference type="ARBA" id="ARBA00023077"/>
    </source>
</evidence>
<feature type="domain" description="TonB-dependent receptor plug" evidence="18">
    <location>
        <begin position="228"/>
        <end position="318"/>
    </location>
</feature>
<evidence type="ECO:0000256" key="13">
    <source>
        <dbReference type="ARBA" id="ARBA00023237"/>
    </source>
</evidence>
<dbReference type="Proteomes" id="UP000479938">
    <property type="component" value="Unassembled WGS sequence"/>
</dbReference>
<keyword evidence="4 14" id="KW-1134">Transmembrane beta strand</keyword>
<dbReference type="InterPro" id="IPR012910">
    <property type="entry name" value="Plug_dom"/>
</dbReference>
<accession>A0A6J4GDA8</accession>
<evidence type="ECO:0000256" key="9">
    <source>
        <dbReference type="ARBA" id="ARBA00023065"/>
    </source>
</evidence>
<reference evidence="19 20" key="1">
    <citation type="submission" date="2020-02" db="EMBL/GenBank/DDBJ databases">
        <authorList>
            <person name="Criscuolo A."/>
        </authorList>
    </citation>
    <scope>NUCLEOTIDE SEQUENCE [LARGE SCALE GENOMIC DNA]</scope>
    <source>
        <strain evidence="19">CIP105534</strain>
    </source>
</reference>
<keyword evidence="10 15" id="KW-0798">TonB box</keyword>
<dbReference type="InterPro" id="IPR037066">
    <property type="entry name" value="Plug_dom_sf"/>
</dbReference>
<dbReference type="PANTHER" id="PTHR32552:SF68">
    <property type="entry name" value="FERRICHROME OUTER MEMBRANE TRANSPORTER_PHAGE RECEPTOR"/>
    <property type="match status" value="1"/>
</dbReference>
<keyword evidence="3 14" id="KW-0813">Transport</keyword>
<dbReference type="NCBIfam" id="TIGR01783">
    <property type="entry name" value="TonB-siderophor"/>
    <property type="match status" value="1"/>
</dbReference>
<evidence type="ECO:0000256" key="14">
    <source>
        <dbReference type="PROSITE-ProRule" id="PRU01360"/>
    </source>
</evidence>
<dbReference type="Pfam" id="PF07715">
    <property type="entry name" value="Plug"/>
    <property type="match status" value="1"/>
</dbReference>
<keyword evidence="8" id="KW-0408">Iron</keyword>
<keyword evidence="6 14" id="KW-0812">Transmembrane</keyword>
<evidence type="ECO:0000256" key="16">
    <source>
        <dbReference type="SAM" id="SignalP"/>
    </source>
</evidence>
<dbReference type="PANTHER" id="PTHR32552">
    <property type="entry name" value="FERRICHROME IRON RECEPTOR-RELATED"/>
    <property type="match status" value="1"/>
</dbReference>
<keyword evidence="9" id="KW-0406">Ion transport</keyword>
<dbReference type="GO" id="GO:0015344">
    <property type="term" value="F:siderophore uptake transmembrane transporter activity"/>
    <property type="evidence" value="ECO:0007669"/>
    <property type="project" value="TreeGrafter"/>
</dbReference>